<dbReference type="PANTHER" id="PTHR30270">
    <property type="entry name" value="THIAMINE-MONOPHOSPHATE KINASE"/>
    <property type="match status" value="1"/>
</dbReference>
<dbReference type="GO" id="GO:0000287">
    <property type="term" value="F:magnesium ion binding"/>
    <property type="evidence" value="ECO:0007669"/>
    <property type="project" value="UniProtKB-UniRule"/>
</dbReference>
<feature type="domain" description="PurM-like C-terminal" evidence="4">
    <location>
        <begin position="148"/>
        <end position="296"/>
    </location>
</feature>
<feature type="binding site" evidence="2">
    <location>
        <position position="45"/>
    </location>
    <ligand>
        <name>Mg(2+)</name>
        <dbReference type="ChEBI" id="CHEBI:18420"/>
        <label>1</label>
    </ligand>
</feature>
<keyword evidence="2" id="KW-0067">ATP-binding</keyword>
<feature type="binding site" evidence="2">
    <location>
        <position position="209"/>
    </location>
    <ligand>
        <name>Mg(2+)</name>
        <dbReference type="ChEBI" id="CHEBI:18420"/>
        <label>5</label>
    </ligand>
</feature>
<comment type="caution">
    <text evidence="2">Lacks conserved residue(s) required for the propagation of feature annotation.</text>
</comment>
<comment type="miscellaneous">
    <text evidence="2">Reaction mechanism of ThiL seems to utilize a direct, inline transfer of the gamma-phosphate of ATP to TMP rather than a phosphorylated enzyme intermediate.</text>
</comment>
<evidence type="ECO:0000313" key="6">
    <source>
        <dbReference type="Proteomes" id="UP000288012"/>
    </source>
</evidence>
<comment type="similarity">
    <text evidence="2">Belongs to the thiamine-monophosphate kinase family.</text>
</comment>
<dbReference type="RefSeq" id="WP_127057283.1">
    <property type="nucleotide sequence ID" value="NZ_RZGR01000034.1"/>
</dbReference>
<feature type="binding site" evidence="2">
    <location>
        <position position="52"/>
    </location>
    <ligand>
        <name>substrate</name>
    </ligand>
</feature>
<dbReference type="Pfam" id="PF02769">
    <property type="entry name" value="AIRS_C"/>
    <property type="match status" value="1"/>
</dbReference>
<dbReference type="InterPro" id="IPR036921">
    <property type="entry name" value="PurM-like_N_sf"/>
</dbReference>
<dbReference type="InterPro" id="IPR016188">
    <property type="entry name" value="PurM-like_N"/>
</dbReference>
<proteinExistence type="inferred from homology"/>
<evidence type="ECO:0000259" key="4">
    <source>
        <dbReference type="Pfam" id="PF02769"/>
    </source>
</evidence>
<dbReference type="Gene3D" id="3.90.650.10">
    <property type="entry name" value="PurM-like C-terminal domain"/>
    <property type="match status" value="1"/>
</dbReference>
<evidence type="ECO:0000259" key="3">
    <source>
        <dbReference type="Pfam" id="PF00586"/>
    </source>
</evidence>
<keyword evidence="2 5" id="KW-0418">Kinase</keyword>
<dbReference type="PIRSF" id="PIRSF005303">
    <property type="entry name" value="Thiam_monoph_kin"/>
    <property type="match status" value="1"/>
</dbReference>
<keyword evidence="1 2" id="KW-0784">Thiamine biosynthesis</keyword>
<dbReference type="HAMAP" id="MF_02128">
    <property type="entry name" value="TMP_kinase"/>
    <property type="match status" value="1"/>
</dbReference>
<sequence length="314" mass="33910">MNEFALIEVFFKSIVHTRDDVVLGIGDDAACLSIPLGKHLLVSSDTLVSGIHFLADFDAFDIAYKAIMVNISDIAAMGGEPAWVSLALTLPECNEVWLKRFSEGLTAALLPYNIALIGGDTTRGPLTITVTIHGLVAAGKAVARSGAKAGDAIFVSGELGAAALAVDYLSSGHVEDKELLMEKLLHPIPRVDLIPYLQQYATAAIDISDGLNADLNHICDASGVGACLDLEQIPVHPVLKKHRPHKALAMALQGGDDYELCFTIPREHEQEFKKQLKQHGKRCVKIGMIEEARGLRGRRGACIERLPVKGYSHF</sequence>
<feature type="binding site" evidence="2">
    <location>
        <position position="28"/>
    </location>
    <ligand>
        <name>Mg(2+)</name>
        <dbReference type="ChEBI" id="CHEBI:18420"/>
        <label>3</label>
    </ligand>
</feature>
<dbReference type="PANTHER" id="PTHR30270:SF0">
    <property type="entry name" value="THIAMINE-MONOPHOSPHATE KINASE"/>
    <property type="match status" value="1"/>
</dbReference>
<keyword evidence="2" id="KW-0460">Magnesium</keyword>
<feature type="binding site" evidence="2">
    <location>
        <position position="45"/>
    </location>
    <ligand>
        <name>Mg(2+)</name>
        <dbReference type="ChEBI" id="CHEBI:18420"/>
        <label>2</label>
    </ligand>
</feature>
<evidence type="ECO:0000313" key="5">
    <source>
        <dbReference type="EMBL" id="RUQ81680.1"/>
    </source>
</evidence>
<dbReference type="UniPathway" id="UPA00060">
    <property type="reaction ID" value="UER00142"/>
</dbReference>
<feature type="domain" description="PurM-like N-terminal" evidence="3">
    <location>
        <begin position="26"/>
        <end position="136"/>
    </location>
</feature>
<dbReference type="InterPro" id="IPR010918">
    <property type="entry name" value="PurM-like_C_dom"/>
</dbReference>
<keyword evidence="2 5" id="KW-0808">Transferase</keyword>
<dbReference type="Pfam" id="PF00586">
    <property type="entry name" value="AIRS"/>
    <property type="match status" value="1"/>
</dbReference>
<feature type="binding site" evidence="2">
    <location>
        <begin position="119"/>
        <end position="120"/>
    </location>
    <ligand>
        <name>ATP</name>
        <dbReference type="ChEBI" id="CHEBI:30616"/>
    </ligand>
</feature>
<dbReference type="SUPFAM" id="SSF56042">
    <property type="entry name" value="PurM C-terminal domain-like"/>
    <property type="match status" value="1"/>
</dbReference>
<protein>
    <recommendedName>
        <fullName evidence="2">Thiamine-monophosphate kinase</fullName>
        <shortName evidence="2">TMP kinase</shortName>
        <shortName evidence="2">Thiamine-phosphate kinase</shortName>
        <ecNumber evidence="2">2.7.4.16</ecNumber>
    </recommendedName>
</protein>
<dbReference type="InterPro" id="IPR006283">
    <property type="entry name" value="ThiL-like"/>
</dbReference>
<dbReference type="GO" id="GO:0009030">
    <property type="term" value="F:thiamine-phosphate kinase activity"/>
    <property type="evidence" value="ECO:0007669"/>
    <property type="project" value="UniProtKB-UniRule"/>
</dbReference>
<feature type="binding site" evidence="2">
    <location>
        <position position="206"/>
    </location>
    <ligand>
        <name>Mg(2+)</name>
        <dbReference type="ChEBI" id="CHEBI:18420"/>
        <label>3</label>
    </ligand>
</feature>
<accession>A0A433JHA9</accession>
<dbReference type="GO" id="GO:0005524">
    <property type="term" value="F:ATP binding"/>
    <property type="evidence" value="ECO:0007669"/>
    <property type="project" value="UniProtKB-UniRule"/>
</dbReference>
<feature type="binding site" evidence="2">
    <location>
        <position position="28"/>
    </location>
    <ligand>
        <name>Mg(2+)</name>
        <dbReference type="ChEBI" id="CHEBI:18420"/>
        <label>4</label>
    </ligand>
</feature>
<keyword evidence="6" id="KW-1185">Reference proteome</keyword>
<dbReference type="Gene3D" id="3.30.1330.10">
    <property type="entry name" value="PurM-like, N-terminal domain"/>
    <property type="match status" value="1"/>
</dbReference>
<feature type="binding site" evidence="2">
    <location>
        <position position="144"/>
    </location>
    <ligand>
        <name>ATP</name>
        <dbReference type="ChEBI" id="CHEBI:30616"/>
    </ligand>
</feature>
<keyword evidence="2" id="KW-0547">Nucleotide-binding</keyword>
<dbReference type="CDD" id="cd02194">
    <property type="entry name" value="ThiL"/>
    <property type="match status" value="1"/>
</dbReference>
<dbReference type="GO" id="GO:0009228">
    <property type="term" value="P:thiamine biosynthetic process"/>
    <property type="evidence" value="ECO:0007669"/>
    <property type="project" value="UniProtKB-KW"/>
</dbReference>
<keyword evidence="2" id="KW-0479">Metal-binding</keyword>
<feature type="binding site" evidence="2">
    <location>
        <position position="311"/>
    </location>
    <ligand>
        <name>substrate</name>
    </ligand>
</feature>
<gene>
    <name evidence="2 5" type="primary">thiL</name>
    <name evidence="5" type="ORF">EKM59_09855</name>
</gene>
<name>A0A433JHA9_9GAMM</name>
<comment type="catalytic activity">
    <reaction evidence="2">
        <text>thiamine phosphate + ATP = thiamine diphosphate + ADP</text>
        <dbReference type="Rhea" id="RHEA:15913"/>
        <dbReference type="ChEBI" id="CHEBI:30616"/>
        <dbReference type="ChEBI" id="CHEBI:37575"/>
        <dbReference type="ChEBI" id="CHEBI:58937"/>
        <dbReference type="ChEBI" id="CHEBI:456216"/>
        <dbReference type="EC" id="2.7.4.16"/>
    </reaction>
</comment>
<dbReference type="AlphaFoldDB" id="A0A433JHA9"/>
<dbReference type="SUPFAM" id="SSF55326">
    <property type="entry name" value="PurM N-terminal domain-like"/>
    <property type="match status" value="1"/>
</dbReference>
<dbReference type="InterPro" id="IPR036676">
    <property type="entry name" value="PurM-like_C_sf"/>
</dbReference>
<organism evidence="5 6">
    <name type="scientific">Legionella septentrionalis</name>
    <dbReference type="NCBI Taxonomy" id="2498109"/>
    <lineage>
        <taxon>Bacteria</taxon>
        <taxon>Pseudomonadati</taxon>
        <taxon>Pseudomonadota</taxon>
        <taxon>Gammaproteobacteria</taxon>
        <taxon>Legionellales</taxon>
        <taxon>Legionellaceae</taxon>
        <taxon>Legionella</taxon>
    </lineage>
</organism>
<feature type="binding site" evidence="2">
    <location>
        <position position="256"/>
    </location>
    <ligand>
        <name>substrate</name>
    </ligand>
</feature>
<feature type="binding site" evidence="2">
    <location>
        <position position="44"/>
    </location>
    <ligand>
        <name>Mg(2+)</name>
        <dbReference type="ChEBI" id="CHEBI:18420"/>
        <label>1</label>
    </ligand>
</feature>
<evidence type="ECO:0000256" key="2">
    <source>
        <dbReference type="HAMAP-Rule" id="MF_02128"/>
    </source>
</evidence>
<feature type="binding site" evidence="2">
    <location>
        <position position="120"/>
    </location>
    <ligand>
        <name>Mg(2+)</name>
        <dbReference type="ChEBI" id="CHEBI:18420"/>
        <label>1</label>
    </ligand>
</feature>
<dbReference type="NCBIfam" id="TIGR01379">
    <property type="entry name" value="thiL"/>
    <property type="match status" value="1"/>
</dbReference>
<dbReference type="Proteomes" id="UP000288012">
    <property type="component" value="Unassembled WGS sequence"/>
</dbReference>
<feature type="binding site" evidence="2">
    <location>
        <position position="73"/>
    </location>
    <ligand>
        <name>Mg(2+)</name>
        <dbReference type="ChEBI" id="CHEBI:18420"/>
        <label>3</label>
    </ligand>
</feature>
<comment type="function">
    <text evidence="2">Catalyzes the ATP-dependent phosphorylation of thiamine-monophosphate (TMP) to form thiamine-pyrophosphate (TPP), the active form of vitamin B1.</text>
</comment>
<reference evidence="5 6" key="1">
    <citation type="submission" date="2018-12" db="EMBL/GenBank/DDBJ databases">
        <title>Legionella sp,whole genome shotgun sequence.</title>
        <authorList>
            <person name="Wu H."/>
        </authorList>
    </citation>
    <scope>NUCLEOTIDE SEQUENCE [LARGE SCALE GENOMIC DNA]</scope>
    <source>
        <strain evidence="6">km714</strain>
    </source>
</reference>
<dbReference type="GO" id="GO:0009229">
    <property type="term" value="P:thiamine diphosphate biosynthetic process"/>
    <property type="evidence" value="ECO:0007669"/>
    <property type="project" value="UniProtKB-UniRule"/>
</dbReference>
<dbReference type="EMBL" id="RZGR01000034">
    <property type="protein sequence ID" value="RUQ81680.1"/>
    <property type="molecule type" value="Genomic_DNA"/>
</dbReference>
<feature type="binding site" evidence="2">
    <location>
        <position position="208"/>
    </location>
    <ligand>
        <name>ATP</name>
        <dbReference type="ChEBI" id="CHEBI:30616"/>
    </ligand>
</feature>
<dbReference type="EC" id="2.7.4.16" evidence="2"/>
<comment type="caution">
    <text evidence="5">The sequence shown here is derived from an EMBL/GenBank/DDBJ whole genome shotgun (WGS) entry which is preliminary data.</text>
</comment>
<evidence type="ECO:0000256" key="1">
    <source>
        <dbReference type="ARBA" id="ARBA00022977"/>
    </source>
</evidence>
<comment type="pathway">
    <text evidence="2">Cofactor biosynthesis; thiamine diphosphate biosynthesis; thiamine diphosphate from thiamine phosphate: step 1/1.</text>
</comment>
<feature type="binding site" evidence="2">
    <location>
        <position position="73"/>
    </location>
    <ligand>
        <name>Mg(2+)</name>
        <dbReference type="ChEBI" id="CHEBI:18420"/>
        <label>4</label>
    </ligand>
</feature>
<feature type="binding site" evidence="2">
    <location>
        <position position="43"/>
    </location>
    <ligand>
        <name>Mg(2+)</name>
        <dbReference type="ChEBI" id="CHEBI:18420"/>
        <label>4</label>
    </ligand>
</feature>
<feature type="binding site" evidence="2">
    <location>
        <position position="73"/>
    </location>
    <ligand>
        <name>Mg(2+)</name>
        <dbReference type="ChEBI" id="CHEBI:18420"/>
        <label>2</label>
    </ligand>
</feature>